<name>G9WI68_9LACO</name>
<evidence type="ECO:0000313" key="1">
    <source>
        <dbReference type="EMBL" id="EHN59190.1"/>
    </source>
</evidence>
<comment type="caution">
    <text evidence="1">The sequence shown here is derived from an EMBL/GenBank/DDBJ whole genome shotgun (WGS) entry which is preliminary data.</text>
</comment>
<gene>
    <name evidence="1" type="ORF">OKIT_1090</name>
</gene>
<sequence>MQKNLVHFKAIKPMHSNNYTKDRLNENFSSFVSLADKEAGKKAKADTKKHPLGCFGIAST</sequence>
<dbReference type="EMBL" id="AFVZ01000001">
    <property type="protein sequence ID" value="EHN59190.1"/>
    <property type="molecule type" value="Genomic_DNA"/>
</dbReference>
<keyword evidence="2" id="KW-1185">Reference proteome</keyword>
<accession>G9WI68</accession>
<proteinExistence type="predicted"/>
<dbReference type="AlphaFoldDB" id="G9WI68"/>
<evidence type="ECO:0000313" key="2">
    <source>
        <dbReference type="Proteomes" id="UP000004959"/>
    </source>
</evidence>
<organism evidence="1 2">
    <name type="scientific">Oenococcus kitaharae DSM 17330</name>
    <dbReference type="NCBI Taxonomy" id="1045004"/>
    <lineage>
        <taxon>Bacteria</taxon>
        <taxon>Bacillati</taxon>
        <taxon>Bacillota</taxon>
        <taxon>Bacilli</taxon>
        <taxon>Lactobacillales</taxon>
        <taxon>Lactobacillaceae</taxon>
        <taxon>Oenococcus</taxon>
    </lineage>
</organism>
<dbReference type="Proteomes" id="UP000004959">
    <property type="component" value="Chromosome"/>
</dbReference>
<dbReference type="HOGENOM" id="CLU_2937067_0_0_9"/>
<protein>
    <submittedName>
        <fullName evidence="1">Uncharacterized protein</fullName>
    </submittedName>
</protein>
<reference evidence="1 2" key="1">
    <citation type="journal article" date="2012" name="PLoS ONE">
        <title>Functional divergence in the genus oenococcus as predicted by genome sequencing of the newly-described species, Oenococcus kitaharae.</title>
        <authorList>
            <person name="Borneman A.R."/>
            <person name="McCarthy J.M."/>
            <person name="Chambers P.J."/>
            <person name="Bartowsky E.J."/>
        </authorList>
    </citation>
    <scope>NUCLEOTIDE SEQUENCE [LARGE SCALE GENOMIC DNA]</scope>
    <source>
        <strain evidence="2">DSM17330</strain>
    </source>
</reference>